<protein>
    <submittedName>
        <fullName evidence="1">Uncharacterized protein</fullName>
    </submittedName>
</protein>
<name>A0A4Q9N0E3_9APHY</name>
<proteinExistence type="predicted"/>
<accession>A0A4Q9N0E3</accession>
<organism evidence="1">
    <name type="scientific">Dichomitus squalens</name>
    <dbReference type="NCBI Taxonomy" id="114155"/>
    <lineage>
        <taxon>Eukaryota</taxon>
        <taxon>Fungi</taxon>
        <taxon>Dikarya</taxon>
        <taxon>Basidiomycota</taxon>
        <taxon>Agaricomycotina</taxon>
        <taxon>Agaricomycetes</taxon>
        <taxon>Polyporales</taxon>
        <taxon>Polyporaceae</taxon>
        <taxon>Dichomitus</taxon>
    </lineage>
</organism>
<reference evidence="1" key="1">
    <citation type="submission" date="2019-01" db="EMBL/GenBank/DDBJ databases">
        <title>Draft genome sequences of three monokaryotic isolates of the white-rot basidiomycete fungus Dichomitus squalens.</title>
        <authorList>
            <consortium name="DOE Joint Genome Institute"/>
            <person name="Lopez S.C."/>
            <person name="Andreopoulos B."/>
            <person name="Pangilinan J."/>
            <person name="Lipzen A."/>
            <person name="Riley R."/>
            <person name="Ahrendt S."/>
            <person name="Ng V."/>
            <person name="Barry K."/>
            <person name="Daum C."/>
            <person name="Grigoriev I.V."/>
            <person name="Hilden K.S."/>
            <person name="Makela M.R."/>
            <person name="de Vries R.P."/>
        </authorList>
    </citation>
    <scope>NUCLEOTIDE SEQUENCE [LARGE SCALE GENOMIC DNA]</scope>
    <source>
        <strain evidence="1">OM18370.1</strain>
    </source>
</reference>
<sequence>MHMPEPPYANTPRSLALSMRTLIENRAWSTPSAVRRRDLTEETRTFAQPGGRGFQCQWVGASKNRLNDVRVRCSDRPCVCNMLFVFKSASLEERRLRCIYTGSDGWHRARTYNQRAAGLRVVDRPLSDDEIEAAEDDIRCFGRGRGEAGAA</sequence>
<dbReference type="Proteomes" id="UP000292957">
    <property type="component" value="Unassembled WGS sequence"/>
</dbReference>
<gene>
    <name evidence="1" type="ORF">BD311DRAFT_441844</name>
</gene>
<dbReference type="EMBL" id="ML143391">
    <property type="protein sequence ID" value="TBU33565.1"/>
    <property type="molecule type" value="Genomic_DNA"/>
</dbReference>
<dbReference type="AlphaFoldDB" id="A0A4Q9N0E3"/>
<evidence type="ECO:0000313" key="1">
    <source>
        <dbReference type="EMBL" id="TBU33565.1"/>
    </source>
</evidence>